<dbReference type="EMBL" id="KQ241695">
    <property type="protein sequence ID" value="KNC85560.1"/>
    <property type="molecule type" value="Genomic_DNA"/>
</dbReference>
<gene>
    <name evidence="1" type="ORF">SARC_02249</name>
</gene>
<proteinExistence type="predicted"/>
<accession>A0A0L0G9A6</accession>
<dbReference type="GeneID" id="25902753"/>
<reference evidence="1 2" key="1">
    <citation type="submission" date="2011-02" db="EMBL/GenBank/DDBJ databases">
        <title>The Genome Sequence of Sphaeroforma arctica JP610.</title>
        <authorList>
            <consortium name="The Broad Institute Genome Sequencing Platform"/>
            <person name="Russ C."/>
            <person name="Cuomo C."/>
            <person name="Young S.K."/>
            <person name="Zeng Q."/>
            <person name="Gargeya S."/>
            <person name="Alvarado L."/>
            <person name="Berlin A."/>
            <person name="Chapman S.B."/>
            <person name="Chen Z."/>
            <person name="Freedman E."/>
            <person name="Gellesch M."/>
            <person name="Goldberg J."/>
            <person name="Griggs A."/>
            <person name="Gujja S."/>
            <person name="Heilman E."/>
            <person name="Heiman D."/>
            <person name="Howarth C."/>
            <person name="Mehta T."/>
            <person name="Neiman D."/>
            <person name="Pearson M."/>
            <person name="Roberts A."/>
            <person name="Saif S."/>
            <person name="Shea T."/>
            <person name="Shenoy N."/>
            <person name="Sisk P."/>
            <person name="Stolte C."/>
            <person name="Sykes S."/>
            <person name="White J."/>
            <person name="Yandava C."/>
            <person name="Burger G."/>
            <person name="Gray M.W."/>
            <person name="Holland P.W.H."/>
            <person name="King N."/>
            <person name="Lang F.B.F."/>
            <person name="Roger A.J."/>
            <person name="Ruiz-Trillo I."/>
            <person name="Haas B."/>
            <person name="Nusbaum C."/>
            <person name="Birren B."/>
        </authorList>
    </citation>
    <scope>NUCLEOTIDE SEQUENCE [LARGE SCALE GENOMIC DNA]</scope>
    <source>
        <strain evidence="1 2">JP610</strain>
    </source>
</reference>
<dbReference type="OrthoDB" id="27041at2759"/>
<name>A0A0L0G9A6_9EUKA</name>
<protein>
    <submittedName>
        <fullName evidence="1">Uncharacterized protein</fullName>
    </submittedName>
</protein>
<evidence type="ECO:0000313" key="2">
    <source>
        <dbReference type="Proteomes" id="UP000054560"/>
    </source>
</evidence>
<organism evidence="1 2">
    <name type="scientific">Sphaeroforma arctica JP610</name>
    <dbReference type="NCBI Taxonomy" id="667725"/>
    <lineage>
        <taxon>Eukaryota</taxon>
        <taxon>Ichthyosporea</taxon>
        <taxon>Ichthyophonida</taxon>
        <taxon>Sphaeroforma</taxon>
    </lineage>
</organism>
<evidence type="ECO:0000313" key="1">
    <source>
        <dbReference type="EMBL" id="KNC85560.1"/>
    </source>
</evidence>
<sequence>MANEVYAIDPTLVYDDPDDTPLDIKWNNIISLLVRQNQDNQVVIDQLVLQNRLQQDQIDELIRRLAYINPVDSDI</sequence>
<dbReference type="AlphaFoldDB" id="A0A0L0G9A6"/>
<dbReference type="Proteomes" id="UP000054560">
    <property type="component" value="Unassembled WGS sequence"/>
</dbReference>
<dbReference type="RefSeq" id="XP_014159462.1">
    <property type="nucleotide sequence ID" value="XM_014303987.1"/>
</dbReference>
<keyword evidence="2" id="KW-1185">Reference proteome</keyword>